<accession>A0AAP0JPC3</accession>
<sequence>MASSVVCALFCFCFCYQQLCNVKLQHYNTAFAFCWPLLPIPPIPTTELPHEDISKNLSKKNMFQKNKNRFSVMQHFKNYICISLLQ</sequence>
<reference evidence="2 3" key="1">
    <citation type="submission" date="2024-01" db="EMBL/GenBank/DDBJ databases">
        <title>Genome assemblies of Stephania.</title>
        <authorList>
            <person name="Yang L."/>
        </authorList>
    </citation>
    <scope>NUCLEOTIDE SEQUENCE [LARGE SCALE GENOMIC DNA]</scope>
    <source>
        <strain evidence="2">QJT</strain>
        <tissue evidence="2">Leaf</tissue>
    </source>
</reference>
<organism evidence="2 3">
    <name type="scientific">Stephania japonica</name>
    <dbReference type="NCBI Taxonomy" id="461633"/>
    <lineage>
        <taxon>Eukaryota</taxon>
        <taxon>Viridiplantae</taxon>
        <taxon>Streptophyta</taxon>
        <taxon>Embryophyta</taxon>
        <taxon>Tracheophyta</taxon>
        <taxon>Spermatophyta</taxon>
        <taxon>Magnoliopsida</taxon>
        <taxon>Ranunculales</taxon>
        <taxon>Menispermaceae</taxon>
        <taxon>Menispermoideae</taxon>
        <taxon>Cissampelideae</taxon>
        <taxon>Stephania</taxon>
    </lineage>
</organism>
<evidence type="ECO:0000256" key="1">
    <source>
        <dbReference type="SAM" id="SignalP"/>
    </source>
</evidence>
<evidence type="ECO:0000313" key="2">
    <source>
        <dbReference type="EMBL" id="KAK9137281.1"/>
    </source>
</evidence>
<dbReference type="EMBL" id="JBBNAE010000003">
    <property type="protein sequence ID" value="KAK9137281.1"/>
    <property type="molecule type" value="Genomic_DNA"/>
</dbReference>
<comment type="caution">
    <text evidence="2">The sequence shown here is derived from an EMBL/GenBank/DDBJ whole genome shotgun (WGS) entry which is preliminary data.</text>
</comment>
<feature type="signal peptide" evidence="1">
    <location>
        <begin position="1"/>
        <end position="17"/>
    </location>
</feature>
<dbReference type="Proteomes" id="UP001417504">
    <property type="component" value="Unassembled WGS sequence"/>
</dbReference>
<keyword evidence="1" id="KW-0732">Signal</keyword>
<name>A0AAP0JPC3_9MAGN</name>
<feature type="chain" id="PRO_5042926724" description="Secreted protein" evidence="1">
    <location>
        <begin position="18"/>
        <end position="86"/>
    </location>
</feature>
<dbReference type="AlphaFoldDB" id="A0AAP0JPC3"/>
<keyword evidence="3" id="KW-1185">Reference proteome</keyword>
<evidence type="ECO:0008006" key="4">
    <source>
        <dbReference type="Google" id="ProtNLM"/>
    </source>
</evidence>
<gene>
    <name evidence="2" type="ORF">Sjap_007875</name>
</gene>
<protein>
    <recommendedName>
        <fullName evidence="4">Secreted protein</fullName>
    </recommendedName>
</protein>
<evidence type="ECO:0000313" key="3">
    <source>
        <dbReference type="Proteomes" id="UP001417504"/>
    </source>
</evidence>
<proteinExistence type="predicted"/>